<proteinExistence type="inferred from homology"/>
<feature type="transmembrane region" description="Helical" evidence="3">
    <location>
        <begin position="140"/>
        <end position="163"/>
    </location>
</feature>
<feature type="transmembrane region" description="Helical" evidence="3">
    <location>
        <begin position="379"/>
        <end position="399"/>
    </location>
</feature>
<evidence type="ECO:0000256" key="3">
    <source>
        <dbReference type="SAM" id="Phobius"/>
    </source>
</evidence>
<protein>
    <recommendedName>
        <fullName evidence="4">Major facilitator superfamily (MFS) profile domain-containing protein</fullName>
    </recommendedName>
</protein>
<dbReference type="Gene3D" id="1.20.1250.20">
    <property type="entry name" value="MFS general substrate transporter like domains"/>
    <property type="match status" value="1"/>
</dbReference>
<dbReference type="InterPro" id="IPR011701">
    <property type="entry name" value="MFS"/>
</dbReference>
<evidence type="ECO:0000256" key="2">
    <source>
        <dbReference type="ARBA" id="ARBA00006727"/>
    </source>
</evidence>
<dbReference type="InterPro" id="IPR036259">
    <property type="entry name" value="MFS_trans_sf"/>
</dbReference>
<feature type="transmembrane region" description="Helical" evidence="3">
    <location>
        <begin position="288"/>
        <end position="306"/>
    </location>
</feature>
<keyword evidence="3" id="KW-0472">Membrane</keyword>
<feature type="transmembrane region" description="Helical" evidence="3">
    <location>
        <begin position="117"/>
        <end position="134"/>
    </location>
</feature>
<dbReference type="InterPro" id="IPR050327">
    <property type="entry name" value="Proton-linked_MCT"/>
</dbReference>
<feature type="domain" description="Major facilitator superfamily (MFS) profile" evidence="4">
    <location>
        <begin position="46"/>
        <end position="443"/>
    </location>
</feature>
<feature type="transmembrane region" description="Helical" evidence="3">
    <location>
        <begin position="206"/>
        <end position="226"/>
    </location>
</feature>
<dbReference type="InterPro" id="IPR020846">
    <property type="entry name" value="MFS_dom"/>
</dbReference>
<dbReference type="EMBL" id="LFZO01000353">
    <property type="protein sequence ID" value="KXT09332.1"/>
    <property type="molecule type" value="Genomic_DNA"/>
</dbReference>
<comment type="subcellular location">
    <subcellularLocation>
        <location evidence="1">Membrane</location>
        <topology evidence="1">Multi-pass membrane protein</topology>
    </subcellularLocation>
</comment>
<dbReference type="GO" id="GO:0022857">
    <property type="term" value="F:transmembrane transporter activity"/>
    <property type="evidence" value="ECO:0007669"/>
    <property type="project" value="InterPro"/>
</dbReference>
<organism evidence="5 6">
    <name type="scientific">Pseudocercospora musae</name>
    <dbReference type="NCBI Taxonomy" id="113226"/>
    <lineage>
        <taxon>Eukaryota</taxon>
        <taxon>Fungi</taxon>
        <taxon>Dikarya</taxon>
        <taxon>Ascomycota</taxon>
        <taxon>Pezizomycotina</taxon>
        <taxon>Dothideomycetes</taxon>
        <taxon>Dothideomycetidae</taxon>
        <taxon>Mycosphaerellales</taxon>
        <taxon>Mycosphaerellaceae</taxon>
        <taxon>Pseudocercospora</taxon>
    </lineage>
</organism>
<dbReference type="PROSITE" id="PS50850">
    <property type="entry name" value="MFS"/>
    <property type="match status" value="1"/>
</dbReference>
<dbReference type="Proteomes" id="UP000073492">
    <property type="component" value="Unassembled WGS sequence"/>
</dbReference>
<feature type="transmembrane region" description="Helical" evidence="3">
    <location>
        <begin position="411"/>
        <end position="432"/>
    </location>
</feature>
<name>A0A139I469_9PEZI</name>
<dbReference type="AlphaFoldDB" id="A0A139I469"/>
<keyword evidence="6" id="KW-1185">Reference proteome</keyword>
<keyword evidence="3" id="KW-1133">Transmembrane helix</keyword>
<sequence>MVTRSMRSKSQGGGGEVTRAVAQDMTLEAAPDPEEETYPGDRGELSACIVLTGSFLALFPSFGLMVSIGTIQEYWQSHQLADFSSRDIGWISGVFVYLALALGICAGPLFDRYGPRMMMLISSIAYIAMVFLLAQCSKYWHFMLCLGLLGGPAAAALTTTGLAVVSHWFRVRRGLASGIAMVGSSFGGVLIPLLMRHCLPRYGYAWSVKILAFMFAACLIASNLLIRARFPPSPHANKSKIFSLELFGRGDFTFLTLSVFGIEVVLFGTLGILPTFASLSTDYPPSTGFHLIALLNGVSCFGRILPGYISDYVGRFNTLLAMMVATLIFTLVVWLPFGTTSLGALYAFAALFGFGTGTWMAMVPATIATLSGPHHFGRYFGTSYFIASLATLICIPISGELVQSVSPKALIGFYCVVLFTSIGLFSASRWYLLGRKWKWFAIV</sequence>
<dbReference type="Pfam" id="PF07690">
    <property type="entry name" value="MFS_1"/>
    <property type="match status" value="1"/>
</dbReference>
<accession>A0A139I469</accession>
<feature type="transmembrane region" description="Helical" evidence="3">
    <location>
        <begin position="318"/>
        <end position="337"/>
    </location>
</feature>
<comment type="similarity">
    <text evidence="2">Belongs to the major facilitator superfamily. Monocarboxylate porter (TC 2.A.1.13) family.</text>
</comment>
<feature type="transmembrane region" description="Helical" evidence="3">
    <location>
        <begin position="246"/>
        <end position="268"/>
    </location>
</feature>
<feature type="transmembrane region" description="Helical" evidence="3">
    <location>
        <begin position="45"/>
        <end position="68"/>
    </location>
</feature>
<gene>
    <name evidence="5" type="ORF">AC579_6519</name>
</gene>
<keyword evidence="3" id="KW-0812">Transmembrane</keyword>
<evidence type="ECO:0000259" key="4">
    <source>
        <dbReference type="PROSITE" id="PS50850"/>
    </source>
</evidence>
<evidence type="ECO:0000313" key="6">
    <source>
        <dbReference type="Proteomes" id="UP000073492"/>
    </source>
</evidence>
<evidence type="ECO:0000313" key="5">
    <source>
        <dbReference type="EMBL" id="KXT09332.1"/>
    </source>
</evidence>
<dbReference type="SUPFAM" id="SSF103473">
    <property type="entry name" value="MFS general substrate transporter"/>
    <property type="match status" value="1"/>
</dbReference>
<dbReference type="GO" id="GO:0016020">
    <property type="term" value="C:membrane"/>
    <property type="evidence" value="ECO:0007669"/>
    <property type="project" value="UniProtKB-SubCell"/>
</dbReference>
<dbReference type="OrthoDB" id="6499973at2759"/>
<feature type="transmembrane region" description="Helical" evidence="3">
    <location>
        <begin position="88"/>
        <end position="110"/>
    </location>
</feature>
<reference evidence="5 6" key="1">
    <citation type="submission" date="2015-07" db="EMBL/GenBank/DDBJ databases">
        <title>Comparative genomics of the Sigatoka disease complex on banana suggests a link between parallel evolutionary changes in Pseudocercospora fijiensis and Pseudocercospora eumusae and increased virulence on the banana host.</title>
        <authorList>
            <person name="Chang T.-C."/>
            <person name="Salvucci A."/>
            <person name="Crous P.W."/>
            <person name="Stergiopoulos I."/>
        </authorList>
    </citation>
    <scope>NUCLEOTIDE SEQUENCE [LARGE SCALE GENOMIC DNA]</scope>
    <source>
        <strain evidence="5 6">CBS 116634</strain>
    </source>
</reference>
<comment type="caution">
    <text evidence="5">The sequence shown here is derived from an EMBL/GenBank/DDBJ whole genome shotgun (WGS) entry which is preliminary data.</text>
</comment>
<dbReference type="PANTHER" id="PTHR11360:SF230">
    <property type="entry name" value="MONOCARBOXYLATE TRANSPORTER, PUTATIVE (AFU_ORTHOLOGUE AFUA_2G12790)-RELATED"/>
    <property type="match status" value="1"/>
</dbReference>
<feature type="transmembrane region" description="Helical" evidence="3">
    <location>
        <begin position="175"/>
        <end position="194"/>
    </location>
</feature>
<feature type="transmembrane region" description="Helical" evidence="3">
    <location>
        <begin position="343"/>
        <end position="367"/>
    </location>
</feature>
<evidence type="ECO:0000256" key="1">
    <source>
        <dbReference type="ARBA" id="ARBA00004141"/>
    </source>
</evidence>
<dbReference type="PANTHER" id="PTHR11360">
    <property type="entry name" value="MONOCARBOXYLATE TRANSPORTER"/>
    <property type="match status" value="1"/>
</dbReference>